<dbReference type="Pfam" id="PF13426">
    <property type="entry name" value="PAS_9"/>
    <property type="match status" value="1"/>
</dbReference>
<accession>A0A1W1HIZ9</accession>
<dbReference type="InterPro" id="IPR005467">
    <property type="entry name" value="His_kinase_dom"/>
</dbReference>
<dbReference type="InterPro" id="IPR003594">
    <property type="entry name" value="HATPase_dom"/>
</dbReference>
<protein>
    <submittedName>
        <fullName evidence="4">Putative Signal transduction histidine kinase</fullName>
    </submittedName>
</protein>
<dbReference type="CDD" id="cd00130">
    <property type="entry name" value="PAS"/>
    <property type="match status" value="1"/>
</dbReference>
<dbReference type="PROSITE" id="PS50113">
    <property type="entry name" value="PAC"/>
    <property type="match status" value="1"/>
</dbReference>
<feature type="domain" description="Histidine kinase" evidence="2">
    <location>
        <begin position="246"/>
        <end position="444"/>
    </location>
</feature>
<proteinExistence type="predicted"/>
<dbReference type="InterPro" id="IPR000700">
    <property type="entry name" value="PAS-assoc_C"/>
</dbReference>
<feature type="domain" description="PAC" evidence="3">
    <location>
        <begin position="144"/>
        <end position="196"/>
    </location>
</feature>
<dbReference type="PROSITE" id="PS50109">
    <property type="entry name" value="HIS_KIN"/>
    <property type="match status" value="1"/>
</dbReference>
<evidence type="ECO:0000313" key="5">
    <source>
        <dbReference type="Proteomes" id="UP000191931"/>
    </source>
</evidence>
<evidence type="ECO:0000259" key="2">
    <source>
        <dbReference type="PROSITE" id="PS50109"/>
    </source>
</evidence>
<dbReference type="InterPro" id="IPR035965">
    <property type="entry name" value="PAS-like_dom_sf"/>
</dbReference>
<dbReference type="NCBIfam" id="TIGR00229">
    <property type="entry name" value="sensory_box"/>
    <property type="match status" value="1"/>
</dbReference>
<dbReference type="AlphaFoldDB" id="A0A1W1HIZ9"/>
<dbReference type="STRING" id="1246637.MTBBW1_730012"/>
<dbReference type="EMBL" id="FWEV01000318">
    <property type="protein sequence ID" value="SLM32459.1"/>
    <property type="molecule type" value="Genomic_DNA"/>
</dbReference>
<dbReference type="Pfam" id="PF02518">
    <property type="entry name" value="HATPase_c"/>
    <property type="match status" value="1"/>
</dbReference>
<gene>
    <name evidence="4" type="ORF">MTBBW1_730012</name>
</gene>
<keyword evidence="4" id="KW-0418">Kinase</keyword>
<dbReference type="SUPFAM" id="SSF55874">
    <property type="entry name" value="ATPase domain of HSP90 chaperone/DNA topoisomerase II/histidine kinase"/>
    <property type="match status" value="1"/>
</dbReference>
<evidence type="ECO:0000259" key="3">
    <source>
        <dbReference type="PROSITE" id="PS50113"/>
    </source>
</evidence>
<reference evidence="4 5" key="1">
    <citation type="submission" date="2017-03" db="EMBL/GenBank/DDBJ databases">
        <authorList>
            <person name="Afonso C.L."/>
            <person name="Miller P.J."/>
            <person name="Scott M.A."/>
            <person name="Spackman E."/>
            <person name="Goraichik I."/>
            <person name="Dimitrov K.M."/>
            <person name="Suarez D.L."/>
            <person name="Swayne D.E."/>
        </authorList>
    </citation>
    <scope>NUCLEOTIDE SEQUENCE [LARGE SCALE GENOMIC DNA]</scope>
    <source>
        <strain evidence="4">PRJEB14757</strain>
    </source>
</reference>
<dbReference type="Gene3D" id="3.30.565.10">
    <property type="entry name" value="Histidine kinase-like ATPase, C-terminal domain"/>
    <property type="match status" value="1"/>
</dbReference>
<keyword evidence="4" id="KW-0808">Transferase</keyword>
<keyword evidence="5" id="KW-1185">Reference proteome</keyword>
<dbReference type="SMART" id="SM00387">
    <property type="entry name" value="HATPase_c"/>
    <property type="match status" value="1"/>
</dbReference>
<dbReference type="PANTHER" id="PTHR43065:SF23">
    <property type="entry name" value="SENSOR HISTIDINE KINASE PDTAS"/>
    <property type="match status" value="1"/>
</dbReference>
<keyword evidence="1" id="KW-0175">Coiled coil</keyword>
<evidence type="ECO:0000313" key="4">
    <source>
        <dbReference type="EMBL" id="SLM32459.1"/>
    </source>
</evidence>
<organism evidence="4 5">
    <name type="scientific">Desulfamplus magnetovallimortis</name>
    <dbReference type="NCBI Taxonomy" id="1246637"/>
    <lineage>
        <taxon>Bacteria</taxon>
        <taxon>Pseudomonadati</taxon>
        <taxon>Thermodesulfobacteriota</taxon>
        <taxon>Desulfobacteria</taxon>
        <taxon>Desulfobacterales</taxon>
        <taxon>Desulfobacteraceae</taxon>
        <taxon>Desulfamplus</taxon>
    </lineage>
</organism>
<name>A0A1W1HIZ9_9BACT</name>
<feature type="coiled-coil region" evidence="1">
    <location>
        <begin position="187"/>
        <end position="246"/>
    </location>
</feature>
<dbReference type="Proteomes" id="UP000191931">
    <property type="component" value="Unassembled WGS sequence"/>
</dbReference>
<evidence type="ECO:0000256" key="1">
    <source>
        <dbReference type="SAM" id="Coils"/>
    </source>
</evidence>
<dbReference type="Gene3D" id="3.30.450.20">
    <property type="entry name" value="PAS domain"/>
    <property type="match status" value="2"/>
</dbReference>
<dbReference type="InterPro" id="IPR000014">
    <property type="entry name" value="PAS"/>
</dbReference>
<dbReference type="InterPro" id="IPR036890">
    <property type="entry name" value="HATPase_C_sf"/>
</dbReference>
<dbReference type="InterPro" id="IPR011495">
    <property type="entry name" value="Sig_transdc_His_kin_sub2_dim/P"/>
</dbReference>
<dbReference type="GO" id="GO:0016301">
    <property type="term" value="F:kinase activity"/>
    <property type="evidence" value="ECO:0007669"/>
    <property type="project" value="UniProtKB-KW"/>
</dbReference>
<dbReference type="SUPFAM" id="SSF55785">
    <property type="entry name" value="PYP-like sensor domain (PAS domain)"/>
    <property type="match status" value="1"/>
</dbReference>
<dbReference type="Pfam" id="PF07568">
    <property type="entry name" value="HisKA_2"/>
    <property type="match status" value="1"/>
</dbReference>
<sequence>MSKTSAGSRAGLQFSELRQKASKILEQLGNPRIKDDDMDRKYLLEELNVFQIELELQHEELQTARDQLEASRNYLNDLYAYAPIGYIVMTVDGRIEDINERAATYFLASRKILKGQRFQSFIPHESIVEYNRCLTKLMESNHPQHSEVMLRVHGRGTFWARVDMFLIKKTTGSGSMILCSILDVSKEKQIEKEIKELNHNLENLVNERTRELQEANLMMAQEVEDRKNAEEKAKVYAETQKTLLREVNHRVKNNMQIMLSLMKLQTKQTEDPDALAALMESQNRIRALAIIHDILYMSEDLKSISLQKYMSKLSRHIAIAYGVGNKGILLKSEIDIPTIHMDKAVPIGLVVSELITNSIKHAFPDGREGTISISVIPIVDNGKERVQLTVIDDGIGISDELLSVDSRRLGLRLVHRLVEEQLNGSVCFKNTNGTEVVIILPYDKNI</sequence>
<dbReference type="PANTHER" id="PTHR43065">
    <property type="entry name" value="SENSOR HISTIDINE KINASE"/>
    <property type="match status" value="1"/>
</dbReference>